<protein>
    <submittedName>
        <fullName evidence="1">Uncharacterized protein</fullName>
    </submittedName>
</protein>
<sequence length="80" mass="8741">MTPLLVSYAEPLPMTAADRAWMRALGAAGGRCELTSEDRLHALSCMALGLILPEPGEGGVTMAVMTRRGRDWLDDFRRAH</sequence>
<dbReference type="AlphaFoldDB" id="A0A1Q9AN42"/>
<reference evidence="1 2" key="1">
    <citation type="submission" date="2016-09" db="EMBL/GenBank/DDBJ databases">
        <title>Rhizobium sp. nov., a novel species isolated from the rice rhizosphere.</title>
        <authorList>
            <person name="Zhao J."/>
            <person name="Zhang X."/>
        </authorList>
    </citation>
    <scope>NUCLEOTIDE SEQUENCE [LARGE SCALE GENOMIC DNA]</scope>
    <source>
        <strain evidence="1 2">MH17</strain>
    </source>
</reference>
<dbReference type="RefSeq" id="WP_075633825.1">
    <property type="nucleotide sequence ID" value="NZ_MKIO01000021.1"/>
</dbReference>
<proteinExistence type="predicted"/>
<gene>
    <name evidence="1" type="ORF">BJF92_12085</name>
</gene>
<name>A0A1Q9AN42_9HYPH</name>
<organism evidence="1 2">
    <name type="scientific">Xaviernesmea rhizosphaerae</name>
    <dbReference type="NCBI Taxonomy" id="1672749"/>
    <lineage>
        <taxon>Bacteria</taxon>
        <taxon>Pseudomonadati</taxon>
        <taxon>Pseudomonadota</taxon>
        <taxon>Alphaproteobacteria</taxon>
        <taxon>Hyphomicrobiales</taxon>
        <taxon>Rhizobiaceae</taxon>
        <taxon>Rhizobium/Agrobacterium group</taxon>
        <taxon>Xaviernesmea</taxon>
    </lineage>
</organism>
<evidence type="ECO:0000313" key="1">
    <source>
        <dbReference type="EMBL" id="OLP56804.1"/>
    </source>
</evidence>
<comment type="caution">
    <text evidence="1">The sequence shown here is derived from an EMBL/GenBank/DDBJ whole genome shotgun (WGS) entry which is preliminary data.</text>
</comment>
<dbReference type="EMBL" id="MKIO01000021">
    <property type="protein sequence ID" value="OLP56804.1"/>
    <property type="molecule type" value="Genomic_DNA"/>
</dbReference>
<dbReference type="STRING" id="1672749.BJF92_12085"/>
<accession>A0A1Q9AN42</accession>
<evidence type="ECO:0000313" key="2">
    <source>
        <dbReference type="Proteomes" id="UP000186143"/>
    </source>
</evidence>
<dbReference type="Proteomes" id="UP000186143">
    <property type="component" value="Unassembled WGS sequence"/>
</dbReference>